<dbReference type="PANTHER" id="PTHR46696:SF1">
    <property type="entry name" value="CYTOCHROME P450 YJIB-RELATED"/>
    <property type="match status" value="1"/>
</dbReference>
<evidence type="ECO:0000256" key="4">
    <source>
        <dbReference type="ARBA" id="ARBA00023002"/>
    </source>
</evidence>
<dbReference type="PRINTS" id="PR00359">
    <property type="entry name" value="BP450"/>
</dbReference>
<evidence type="ECO:0000256" key="3">
    <source>
        <dbReference type="ARBA" id="ARBA00022723"/>
    </source>
</evidence>
<dbReference type="Pfam" id="PF00067">
    <property type="entry name" value="p450"/>
    <property type="match status" value="1"/>
</dbReference>
<dbReference type="FunFam" id="1.10.630.10:FF:000018">
    <property type="entry name" value="Cytochrome P450 monooxygenase"/>
    <property type="match status" value="1"/>
</dbReference>
<dbReference type="RefSeq" id="WP_190247675.1">
    <property type="nucleotide sequence ID" value="NZ_BMPI01000001.1"/>
</dbReference>
<comment type="similarity">
    <text evidence="1 7">Belongs to the cytochrome P450 family.</text>
</comment>
<evidence type="ECO:0000256" key="6">
    <source>
        <dbReference type="ARBA" id="ARBA00023033"/>
    </source>
</evidence>
<protein>
    <submittedName>
        <fullName evidence="8">Cytochrome P450 hydroxylase</fullName>
    </submittedName>
</protein>
<evidence type="ECO:0000256" key="5">
    <source>
        <dbReference type="ARBA" id="ARBA00023004"/>
    </source>
</evidence>
<dbReference type="GO" id="GO:0016705">
    <property type="term" value="F:oxidoreductase activity, acting on paired donors, with incorporation or reduction of molecular oxygen"/>
    <property type="evidence" value="ECO:0007669"/>
    <property type="project" value="InterPro"/>
</dbReference>
<dbReference type="PROSITE" id="PS00086">
    <property type="entry name" value="CYTOCHROME_P450"/>
    <property type="match status" value="1"/>
</dbReference>
<dbReference type="InterPro" id="IPR001128">
    <property type="entry name" value="Cyt_P450"/>
</dbReference>
<accession>A0A917SZN8</accession>
<keyword evidence="6 7" id="KW-0503">Monooxygenase</keyword>
<dbReference type="EMBL" id="BMPI01000001">
    <property type="protein sequence ID" value="GGM03597.1"/>
    <property type="molecule type" value="Genomic_DNA"/>
</dbReference>
<proteinExistence type="inferred from homology"/>
<name>A0A917SZN8_9ACTN</name>
<dbReference type="CDD" id="cd11029">
    <property type="entry name" value="CYP107-like"/>
    <property type="match status" value="1"/>
</dbReference>
<keyword evidence="9" id="KW-1185">Reference proteome</keyword>
<keyword evidence="5 7" id="KW-0408">Iron</keyword>
<gene>
    <name evidence="8" type="ORF">GCM10007977_001200</name>
</gene>
<keyword evidence="3 7" id="KW-0479">Metal-binding</keyword>
<dbReference type="PANTHER" id="PTHR46696">
    <property type="entry name" value="P450, PUTATIVE (EUROFUNG)-RELATED"/>
    <property type="match status" value="1"/>
</dbReference>
<dbReference type="InterPro" id="IPR002397">
    <property type="entry name" value="Cyt_P450_B"/>
</dbReference>
<dbReference type="GO" id="GO:0020037">
    <property type="term" value="F:heme binding"/>
    <property type="evidence" value="ECO:0007669"/>
    <property type="project" value="InterPro"/>
</dbReference>
<dbReference type="GO" id="GO:0004497">
    <property type="term" value="F:monooxygenase activity"/>
    <property type="evidence" value="ECO:0007669"/>
    <property type="project" value="UniProtKB-KW"/>
</dbReference>
<keyword evidence="4 7" id="KW-0560">Oxidoreductase</keyword>
<reference evidence="8" key="2">
    <citation type="submission" date="2020-09" db="EMBL/GenBank/DDBJ databases">
        <authorList>
            <person name="Sun Q."/>
            <person name="Ohkuma M."/>
        </authorList>
    </citation>
    <scope>NUCLEOTIDE SEQUENCE</scope>
    <source>
        <strain evidence="8">JCM 19831</strain>
    </source>
</reference>
<evidence type="ECO:0000256" key="7">
    <source>
        <dbReference type="RuleBase" id="RU000461"/>
    </source>
</evidence>
<reference evidence="8" key="1">
    <citation type="journal article" date="2014" name="Int. J. Syst. Evol. Microbiol.">
        <title>Complete genome sequence of Corynebacterium casei LMG S-19264T (=DSM 44701T), isolated from a smear-ripened cheese.</title>
        <authorList>
            <consortium name="US DOE Joint Genome Institute (JGI-PGF)"/>
            <person name="Walter F."/>
            <person name="Albersmeier A."/>
            <person name="Kalinowski J."/>
            <person name="Ruckert C."/>
        </authorList>
    </citation>
    <scope>NUCLEOTIDE SEQUENCE</scope>
    <source>
        <strain evidence="8">JCM 19831</strain>
    </source>
</reference>
<dbReference type="Proteomes" id="UP000642070">
    <property type="component" value="Unassembled WGS sequence"/>
</dbReference>
<dbReference type="GO" id="GO:0005506">
    <property type="term" value="F:iron ion binding"/>
    <property type="evidence" value="ECO:0007669"/>
    <property type="project" value="InterPro"/>
</dbReference>
<evidence type="ECO:0000256" key="2">
    <source>
        <dbReference type="ARBA" id="ARBA00022617"/>
    </source>
</evidence>
<keyword evidence="2 7" id="KW-0349">Heme</keyword>
<organism evidence="8 9">
    <name type="scientific">Dactylosporangium sucinum</name>
    <dbReference type="NCBI Taxonomy" id="1424081"/>
    <lineage>
        <taxon>Bacteria</taxon>
        <taxon>Bacillati</taxon>
        <taxon>Actinomycetota</taxon>
        <taxon>Actinomycetes</taxon>
        <taxon>Micromonosporales</taxon>
        <taxon>Micromonosporaceae</taxon>
        <taxon>Dactylosporangium</taxon>
    </lineage>
</organism>
<dbReference type="InterPro" id="IPR017972">
    <property type="entry name" value="Cyt_P450_CS"/>
</dbReference>
<evidence type="ECO:0000313" key="8">
    <source>
        <dbReference type="EMBL" id="GGM03597.1"/>
    </source>
</evidence>
<evidence type="ECO:0000256" key="1">
    <source>
        <dbReference type="ARBA" id="ARBA00010617"/>
    </source>
</evidence>
<evidence type="ECO:0000313" key="9">
    <source>
        <dbReference type="Proteomes" id="UP000642070"/>
    </source>
</evidence>
<dbReference type="AlphaFoldDB" id="A0A917SZN8"/>
<dbReference type="Gene3D" id="1.10.630.10">
    <property type="entry name" value="Cytochrome P450"/>
    <property type="match status" value="1"/>
</dbReference>
<sequence>MQEPSPFEATTSAERHARYAQLRDAAPVRRISLPGGAEGWLVTSHDLVHRALTDPRLAKGGMVRADIPAGRLSPATLAAINTHMLNVDPPEHTRLRRLVSRAFTARRVEALRPRVQQIADRLLDDLSRHETADLLDAYAVPLPVEVICQLLGIGNEHRDQLRSWATVVMTGAYAPDDYVRAITEWSDFIRDLLAQKRRTPGDDLLSDLIEARYEQDALSDDELTSTAYLMMIAGFDTTTNLIANGAWLLLTHPDQRALLAREPRLLDGAVEEFLRYESPVQNSSIRTAREPVELGGHRIAAGDIVVLSLLAANRDPATFADANGLDIARPRNPHVAFGHGPHFCLGAPLARIEGQIALRALFGRYPDLRLAVDPAELRWRVGFAAHALAVLPVRPGTPAAANLVAVAPETGAQP</sequence>
<dbReference type="InterPro" id="IPR036396">
    <property type="entry name" value="Cyt_P450_sf"/>
</dbReference>
<comment type="caution">
    <text evidence="8">The sequence shown here is derived from an EMBL/GenBank/DDBJ whole genome shotgun (WGS) entry which is preliminary data.</text>
</comment>
<dbReference type="GO" id="GO:0017000">
    <property type="term" value="P:antibiotic biosynthetic process"/>
    <property type="evidence" value="ECO:0007669"/>
    <property type="project" value="UniProtKB-ARBA"/>
</dbReference>
<dbReference type="SUPFAM" id="SSF48264">
    <property type="entry name" value="Cytochrome P450"/>
    <property type="match status" value="1"/>
</dbReference>